<protein>
    <submittedName>
        <fullName evidence="1">Uncharacterized protein</fullName>
    </submittedName>
</protein>
<sequence length="37" mass="4257">MIMFLKTSYSKIFRAYLIVCKFASVDVEVSIVQLILS</sequence>
<accession>A0A0A9AES8</accession>
<dbReference type="EMBL" id="GBRH01247746">
    <property type="protein sequence ID" value="JAD50149.1"/>
    <property type="molecule type" value="Transcribed_RNA"/>
</dbReference>
<organism evidence="1">
    <name type="scientific">Arundo donax</name>
    <name type="common">Giant reed</name>
    <name type="synonym">Donax arundinaceus</name>
    <dbReference type="NCBI Taxonomy" id="35708"/>
    <lineage>
        <taxon>Eukaryota</taxon>
        <taxon>Viridiplantae</taxon>
        <taxon>Streptophyta</taxon>
        <taxon>Embryophyta</taxon>
        <taxon>Tracheophyta</taxon>
        <taxon>Spermatophyta</taxon>
        <taxon>Magnoliopsida</taxon>
        <taxon>Liliopsida</taxon>
        <taxon>Poales</taxon>
        <taxon>Poaceae</taxon>
        <taxon>PACMAD clade</taxon>
        <taxon>Arundinoideae</taxon>
        <taxon>Arundineae</taxon>
        <taxon>Arundo</taxon>
    </lineage>
</organism>
<dbReference type="AlphaFoldDB" id="A0A0A9AES8"/>
<evidence type="ECO:0000313" key="1">
    <source>
        <dbReference type="EMBL" id="JAD50149.1"/>
    </source>
</evidence>
<name>A0A0A9AES8_ARUDO</name>
<reference evidence="1" key="2">
    <citation type="journal article" date="2015" name="Data Brief">
        <title>Shoot transcriptome of the giant reed, Arundo donax.</title>
        <authorList>
            <person name="Barrero R.A."/>
            <person name="Guerrero F.D."/>
            <person name="Moolhuijzen P."/>
            <person name="Goolsby J.A."/>
            <person name="Tidwell J."/>
            <person name="Bellgard S.E."/>
            <person name="Bellgard M.I."/>
        </authorList>
    </citation>
    <scope>NUCLEOTIDE SEQUENCE</scope>
    <source>
        <tissue evidence="1">Shoot tissue taken approximately 20 cm above the soil surface</tissue>
    </source>
</reference>
<proteinExistence type="predicted"/>
<reference evidence="1" key="1">
    <citation type="submission" date="2014-09" db="EMBL/GenBank/DDBJ databases">
        <authorList>
            <person name="Magalhaes I.L.F."/>
            <person name="Oliveira U."/>
            <person name="Santos F.R."/>
            <person name="Vidigal T.H.D.A."/>
            <person name="Brescovit A.D."/>
            <person name="Santos A.J."/>
        </authorList>
    </citation>
    <scope>NUCLEOTIDE SEQUENCE</scope>
    <source>
        <tissue evidence="1">Shoot tissue taken approximately 20 cm above the soil surface</tissue>
    </source>
</reference>